<name>A0A158NUQ0_ATTCE</name>
<dbReference type="PANTHER" id="PTHR10188:SF6">
    <property type="entry name" value="N(4)-(BETA-N-ACETYLGLUCOSAMINYL)-L-ASPARAGINASE"/>
    <property type="match status" value="1"/>
</dbReference>
<comment type="similarity">
    <text evidence="1">Belongs to the Ntn-hydrolase family.</text>
</comment>
<dbReference type="KEGG" id="acep:105624508"/>
<dbReference type="GO" id="GO:0005737">
    <property type="term" value="C:cytoplasm"/>
    <property type="evidence" value="ECO:0007669"/>
    <property type="project" value="TreeGrafter"/>
</dbReference>
<evidence type="ECO:0000313" key="3">
    <source>
        <dbReference type="Proteomes" id="UP000005205"/>
    </source>
</evidence>
<dbReference type="AlphaFoldDB" id="A0A158NUQ0"/>
<gene>
    <name evidence="2" type="primary">105624508</name>
</gene>
<dbReference type="GO" id="GO:0016811">
    <property type="term" value="F:hydrolase activity, acting on carbon-nitrogen (but not peptide) bonds, in linear amides"/>
    <property type="evidence" value="ECO:0007669"/>
    <property type="project" value="UniProtKB-ARBA"/>
</dbReference>
<protein>
    <submittedName>
        <fullName evidence="2">Uncharacterized protein</fullName>
    </submittedName>
</protein>
<evidence type="ECO:0000256" key="1">
    <source>
        <dbReference type="ARBA" id="ARBA00010872"/>
    </source>
</evidence>
<evidence type="ECO:0000313" key="2">
    <source>
        <dbReference type="EnsemblMetazoa" id="XP_012061258.1"/>
    </source>
</evidence>
<dbReference type="OrthoDB" id="2262349at2759"/>
<dbReference type="Proteomes" id="UP000005205">
    <property type="component" value="Unassembled WGS sequence"/>
</dbReference>
<reference evidence="3" key="1">
    <citation type="journal article" date="2011" name="PLoS Genet.">
        <title>The genome sequence of the leaf-cutter ant Atta cephalotes reveals insights into its obligate symbiotic lifestyle.</title>
        <authorList>
            <person name="Suen G."/>
            <person name="Teiling C."/>
            <person name="Li L."/>
            <person name="Holt C."/>
            <person name="Abouheif E."/>
            <person name="Bornberg-Bauer E."/>
            <person name="Bouffard P."/>
            <person name="Caldera E.J."/>
            <person name="Cash E."/>
            <person name="Cavanaugh A."/>
            <person name="Denas O."/>
            <person name="Elhaik E."/>
            <person name="Fave M.J."/>
            <person name="Gadau J."/>
            <person name="Gibson J.D."/>
            <person name="Graur D."/>
            <person name="Grubbs K.J."/>
            <person name="Hagen D.E."/>
            <person name="Harkins T.T."/>
            <person name="Helmkampf M."/>
            <person name="Hu H."/>
            <person name="Johnson B.R."/>
            <person name="Kim J."/>
            <person name="Marsh S.E."/>
            <person name="Moeller J.A."/>
            <person name="Munoz-Torres M.C."/>
            <person name="Murphy M.C."/>
            <person name="Naughton M.C."/>
            <person name="Nigam S."/>
            <person name="Overson R."/>
            <person name="Rajakumar R."/>
            <person name="Reese J.T."/>
            <person name="Scott J.J."/>
            <person name="Smith C.R."/>
            <person name="Tao S."/>
            <person name="Tsutsui N.D."/>
            <person name="Viljakainen L."/>
            <person name="Wissler L."/>
            <person name="Yandell M.D."/>
            <person name="Zimmer F."/>
            <person name="Taylor J."/>
            <person name="Slater S.C."/>
            <person name="Clifton S.W."/>
            <person name="Warren W.C."/>
            <person name="Elsik C.G."/>
            <person name="Smith C.D."/>
            <person name="Weinstock G.M."/>
            <person name="Gerardo N.M."/>
            <person name="Currie C.R."/>
        </authorList>
    </citation>
    <scope>NUCLEOTIDE SEQUENCE [LARGE SCALE GENOMIC DNA]</scope>
</reference>
<dbReference type="EnsemblMetazoa" id="XM_012205868.1">
    <property type="protein sequence ID" value="XP_012061258.1"/>
    <property type="gene ID" value="LOC105624508"/>
</dbReference>
<dbReference type="SUPFAM" id="SSF56235">
    <property type="entry name" value="N-terminal nucleophile aminohydrolases (Ntn hydrolases)"/>
    <property type="match status" value="1"/>
</dbReference>
<proteinExistence type="inferred from homology"/>
<dbReference type="STRING" id="12957.A0A158NUQ0"/>
<sequence>MDASIVDGFKSECGSVAAISDIEHPISLARYVLDNFPNSIVVGEGARKLTRLAKLNWLSKGNMTAPMAYLAHNKSQEIGSSDINLDIEDHQLLNILGSKL</sequence>
<dbReference type="Pfam" id="PF01112">
    <property type="entry name" value="Asparaginase_2"/>
    <property type="match status" value="1"/>
</dbReference>
<dbReference type="InterPro" id="IPR029055">
    <property type="entry name" value="Ntn_hydrolases_N"/>
</dbReference>
<organism evidence="2 3">
    <name type="scientific">Atta cephalotes</name>
    <name type="common">Leafcutter ant</name>
    <dbReference type="NCBI Taxonomy" id="12957"/>
    <lineage>
        <taxon>Eukaryota</taxon>
        <taxon>Metazoa</taxon>
        <taxon>Ecdysozoa</taxon>
        <taxon>Arthropoda</taxon>
        <taxon>Hexapoda</taxon>
        <taxon>Insecta</taxon>
        <taxon>Pterygota</taxon>
        <taxon>Neoptera</taxon>
        <taxon>Endopterygota</taxon>
        <taxon>Hymenoptera</taxon>
        <taxon>Apocrita</taxon>
        <taxon>Aculeata</taxon>
        <taxon>Formicoidea</taxon>
        <taxon>Formicidae</taxon>
        <taxon>Myrmicinae</taxon>
        <taxon>Atta</taxon>
    </lineage>
</organism>
<dbReference type="InParanoid" id="A0A158NUQ0"/>
<accession>A0A158NUQ0</accession>
<dbReference type="InterPro" id="IPR000246">
    <property type="entry name" value="Peptidase_T2"/>
</dbReference>
<reference evidence="2" key="2">
    <citation type="submission" date="2016-04" db="UniProtKB">
        <authorList>
            <consortium name="EnsemblMetazoa"/>
        </authorList>
    </citation>
    <scope>IDENTIFICATION</scope>
</reference>
<dbReference type="EMBL" id="ADTU01026663">
    <property type="status" value="NOT_ANNOTATED_CDS"/>
    <property type="molecule type" value="Genomic_DNA"/>
</dbReference>
<dbReference type="PANTHER" id="PTHR10188">
    <property type="entry name" value="L-ASPARAGINASE"/>
    <property type="match status" value="1"/>
</dbReference>
<keyword evidence="3" id="KW-1185">Reference proteome</keyword>